<dbReference type="Proteomes" id="UP000004407">
    <property type="component" value="Unassembled WGS sequence"/>
</dbReference>
<dbReference type="PATRIC" id="fig|1002367.3.peg.1729"/>
<evidence type="ECO:0008006" key="4">
    <source>
        <dbReference type="Google" id="ProtNLM"/>
    </source>
</evidence>
<name>G6AZR5_9BACT</name>
<evidence type="ECO:0000313" key="3">
    <source>
        <dbReference type="Proteomes" id="UP000004407"/>
    </source>
</evidence>
<keyword evidence="1" id="KW-0732">Signal</keyword>
<organism evidence="2 3">
    <name type="scientific">Leyella stercorea DSM 18206</name>
    <dbReference type="NCBI Taxonomy" id="1002367"/>
    <lineage>
        <taxon>Bacteria</taxon>
        <taxon>Pseudomonadati</taxon>
        <taxon>Bacteroidota</taxon>
        <taxon>Bacteroidia</taxon>
        <taxon>Bacteroidales</taxon>
        <taxon>Prevotellaceae</taxon>
        <taxon>Leyella</taxon>
    </lineage>
</organism>
<dbReference type="eggNOG" id="ENOG5033N9M">
    <property type="taxonomic scope" value="Bacteria"/>
</dbReference>
<dbReference type="Gene3D" id="3.10.450.50">
    <property type="match status" value="1"/>
</dbReference>
<dbReference type="AlphaFoldDB" id="G6AZR5"/>
<reference evidence="2 3" key="1">
    <citation type="submission" date="2011-08" db="EMBL/GenBank/DDBJ databases">
        <authorList>
            <person name="Weinstock G."/>
            <person name="Sodergren E."/>
            <person name="Clifton S."/>
            <person name="Fulton L."/>
            <person name="Fulton B."/>
            <person name="Courtney L."/>
            <person name="Fronick C."/>
            <person name="Harrison M."/>
            <person name="Strong C."/>
            <person name="Farmer C."/>
            <person name="Delahaunty K."/>
            <person name="Markovic C."/>
            <person name="Hall O."/>
            <person name="Minx P."/>
            <person name="Tomlinson C."/>
            <person name="Mitreva M."/>
            <person name="Hou S."/>
            <person name="Chen J."/>
            <person name="Wollam A."/>
            <person name="Pepin K.H."/>
            <person name="Johnson M."/>
            <person name="Bhonagiri V."/>
            <person name="Zhang X."/>
            <person name="Suruliraj S."/>
            <person name="Warren W."/>
            <person name="Chinwalla A."/>
            <person name="Mardis E.R."/>
            <person name="Wilson R.K."/>
        </authorList>
    </citation>
    <scope>NUCLEOTIDE SEQUENCE [LARGE SCALE GENOMIC DNA]</scope>
    <source>
        <strain evidence="2 3">DSM 18206</strain>
    </source>
</reference>
<proteinExistence type="predicted"/>
<sequence>MRHIIYLITTLCCLALASCGNKASDVSPDELASRAAKLYYENLLHGKCEAYIDGFYRPDSIPESYREQLIVSAKQYVGQMKTDHQGLVSVEAVGARTDTAKHVGEAYLLLGFGDKTKEEVVVPLVLHDGCWMLR</sequence>
<dbReference type="HOGENOM" id="CLU_157739_0_0_10"/>
<gene>
    <name evidence="2" type="ORF">HMPREF0673_02132</name>
</gene>
<comment type="caution">
    <text evidence="2">The sequence shown here is derived from an EMBL/GenBank/DDBJ whole genome shotgun (WGS) entry which is preliminary data.</text>
</comment>
<feature type="signal peptide" evidence="1">
    <location>
        <begin position="1"/>
        <end position="23"/>
    </location>
</feature>
<evidence type="ECO:0000256" key="1">
    <source>
        <dbReference type="SAM" id="SignalP"/>
    </source>
</evidence>
<dbReference type="GeneID" id="78337672"/>
<feature type="chain" id="PRO_5003485501" description="DUF4878 domain-containing protein" evidence="1">
    <location>
        <begin position="24"/>
        <end position="134"/>
    </location>
</feature>
<evidence type="ECO:0000313" key="2">
    <source>
        <dbReference type="EMBL" id="EHJ38246.1"/>
    </source>
</evidence>
<dbReference type="PROSITE" id="PS51257">
    <property type="entry name" value="PROKAR_LIPOPROTEIN"/>
    <property type="match status" value="1"/>
</dbReference>
<protein>
    <recommendedName>
        <fullName evidence="4">DUF4878 domain-containing protein</fullName>
    </recommendedName>
</protein>
<dbReference type="RefSeq" id="WP_007901358.1">
    <property type="nucleotide sequence ID" value="NZ_JH379446.1"/>
</dbReference>
<accession>G6AZR5</accession>
<dbReference type="EMBL" id="AFZZ01000181">
    <property type="protein sequence ID" value="EHJ38246.1"/>
    <property type="molecule type" value="Genomic_DNA"/>
</dbReference>